<dbReference type="Pfam" id="PF00264">
    <property type="entry name" value="Tyrosinase"/>
    <property type="match status" value="1"/>
</dbReference>
<dbReference type="Gene3D" id="3.40.50.720">
    <property type="entry name" value="NAD(P)-binding Rossmann-like Domain"/>
    <property type="match status" value="1"/>
</dbReference>
<dbReference type="SUPFAM" id="SSF48056">
    <property type="entry name" value="Di-copper centre-containing domain"/>
    <property type="match status" value="1"/>
</dbReference>
<reference evidence="7" key="1">
    <citation type="submission" date="2023-01" db="EMBL/GenBank/DDBJ databases">
        <title>The chitinases involved in constricting ring structure development in the nematode-trapping fungus Drechslerella dactyloides.</title>
        <authorList>
            <person name="Wang R."/>
            <person name="Zhang L."/>
            <person name="Tang P."/>
            <person name="Li S."/>
            <person name="Liang L."/>
        </authorList>
    </citation>
    <scope>NUCLEOTIDE SEQUENCE</scope>
    <source>
        <strain evidence="7">YMF1.00031</strain>
    </source>
</reference>
<evidence type="ECO:0000256" key="5">
    <source>
        <dbReference type="ARBA" id="ARBA00023033"/>
    </source>
</evidence>
<dbReference type="InterPro" id="IPR002347">
    <property type="entry name" value="SDR_fam"/>
</dbReference>
<dbReference type="InterPro" id="IPR008922">
    <property type="entry name" value="Di-copper_centre_dom_sf"/>
</dbReference>
<name>A0AAD6IZU4_DREDA</name>
<evidence type="ECO:0000256" key="1">
    <source>
        <dbReference type="ARBA" id="ARBA00001973"/>
    </source>
</evidence>
<evidence type="ECO:0000313" key="8">
    <source>
        <dbReference type="Proteomes" id="UP001221413"/>
    </source>
</evidence>
<evidence type="ECO:0000256" key="4">
    <source>
        <dbReference type="ARBA" id="ARBA00023002"/>
    </source>
</evidence>
<organism evidence="7 8">
    <name type="scientific">Drechslerella dactyloides</name>
    <name type="common">Nematode-trapping fungus</name>
    <name type="synonym">Arthrobotrys dactyloides</name>
    <dbReference type="NCBI Taxonomy" id="74499"/>
    <lineage>
        <taxon>Eukaryota</taxon>
        <taxon>Fungi</taxon>
        <taxon>Dikarya</taxon>
        <taxon>Ascomycota</taxon>
        <taxon>Pezizomycotina</taxon>
        <taxon>Orbiliomycetes</taxon>
        <taxon>Orbiliales</taxon>
        <taxon>Orbiliaceae</taxon>
        <taxon>Drechslerella</taxon>
    </lineage>
</organism>
<gene>
    <name evidence="7" type="ORF">Dda_6324</name>
</gene>
<comment type="similarity">
    <text evidence="2">Belongs to the short-chain dehydrogenases/reductases (SDR) family.</text>
</comment>
<dbReference type="Pfam" id="PF18132">
    <property type="entry name" value="Tyrosinase_C"/>
    <property type="match status" value="1"/>
</dbReference>
<keyword evidence="4" id="KW-0560">Oxidoreductase</keyword>
<proteinExistence type="inferred from homology"/>
<keyword evidence="8" id="KW-1185">Reference proteome</keyword>
<keyword evidence="5" id="KW-0503">Monooxygenase</keyword>
<dbReference type="SUPFAM" id="SSF51735">
    <property type="entry name" value="NAD(P)-binding Rossmann-fold domains"/>
    <property type="match status" value="1"/>
</dbReference>
<evidence type="ECO:0000313" key="7">
    <source>
        <dbReference type="EMBL" id="KAJ6259422.1"/>
    </source>
</evidence>
<dbReference type="PANTHER" id="PTHR24320">
    <property type="entry name" value="RETINOL DEHYDROGENASE"/>
    <property type="match status" value="1"/>
</dbReference>
<dbReference type="PANTHER" id="PTHR24320:SF252">
    <property type="entry name" value="DEHYDROGENASE_REDUCTASE FAMILY PROTEIN, PUTATIVE (AFU_ORTHOLOGUE AFUA_3G08550)-RELATED"/>
    <property type="match status" value="1"/>
</dbReference>
<comment type="cofactor">
    <cofactor evidence="1">
        <name>Cu(2+)</name>
        <dbReference type="ChEBI" id="CHEBI:29036"/>
    </cofactor>
</comment>
<dbReference type="GO" id="GO:0004497">
    <property type="term" value="F:monooxygenase activity"/>
    <property type="evidence" value="ECO:0007669"/>
    <property type="project" value="UniProtKB-KW"/>
</dbReference>
<accession>A0AAD6IZU4</accession>
<dbReference type="PROSITE" id="PS00498">
    <property type="entry name" value="TYROSINASE_2"/>
    <property type="match status" value="1"/>
</dbReference>
<keyword evidence="3" id="KW-0521">NADP</keyword>
<sequence length="720" mass="79513">MHRMMQSDVTTLYSKTDIGLRLQPYGQFGLYHRPVLISGLMAPKLPNIPTSADFTGYSILIIGATAGIGLENARQYLQLGVSTLYLGVRNVEKGEQVKRVLLDDPIVKLKNPHAVVQIYEVDLASLASVASFSRKFPEEVKTLNIAVLNAGVALLNYVQTIDGMETTFQVNYLSNAWIATSLVPLLTSSAAASGKLSHLAFVSSMMQNVGGFGTRKTVPQEENIIDWFSSQNNHGLDRYNVTKLLLTAYANELASRINADQVVVNSMCPGLVQTDLDNNMPFFIKYPMKVLRSFAGRSPSEGARALTLATLTGRDGNGKFYSDGHVTPYWDWSDPNTQSYLPTAVTVDTVTVVEPGPDGNPITTNIPNPLNAYTFQSRNSTSTFWGNFATWPTTLRQPDASGASRNDLANATLQNTYSNRHQATYLAFSYTSFNDFSVSLEALHDEVHSSIGGVGHMTYIPYSSYDPVFWLHHSNMDRLMAMYQAAKADTFIQPLSSVATFANLNSQLDTVETPLYPFRRFDGSFWTSQDVSSASTIFPLSYGYPEVPCLMTFTTFDALRNHTTTEVNRLYAPKPASPTKRSVDTNAIRKEWQAKVTIDQSELRGTFVVYFFFGKPPAHSSLWPTSASMIGSFARLGSPGVQMQPEVVGSNVILTDALHKALTVSSPQDQILSFLKHNLTWMVLSDNEPVDIRSLKTGAEILIILKLLQENQEVRLPTAI</sequence>
<evidence type="ECO:0000256" key="3">
    <source>
        <dbReference type="ARBA" id="ARBA00022857"/>
    </source>
</evidence>
<evidence type="ECO:0000259" key="6">
    <source>
        <dbReference type="PROSITE" id="PS00498"/>
    </source>
</evidence>
<protein>
    <recommendedName>
        <fullName evidence="6">Tyrosinase copper-binding domain-containing protein</fullName>
    </recommendedName>
</protein>
<dbReference type="InterPro" id="IPR041640">
    <property type="entry name" value="Tyrosinase_C"/>
</dbReference>
<comment type="caution">
    <text evidence="7">The sequence shown here is derived from an EMBL/GenBank/DDBJ whole genome shotgun (WGS) entry which is preliminary data.</text>
</comment>
<dbReference type="InterPro" id="IPR036291">
    <property type="entry name" value="NAD(P)-bd_dom_sf"/>
</dbReference>
<dbReference type="Pfam" id="PF00106">
    <property type="entry name" value="adh_short"/>
    <property type="match status" value="1"/>
</dbReference>
<dbReference type="AlphaFoldDB" id="A0AAD6IZU4"/>
<dbReference type="EMBL" id="JAQGDS010000007">
    <property type="protein sequence ID" value="KAJ6259422.1"/>
    <property type="molecule type" value="Genomic_DNA"/>
</dbReference>
<dbReference type="InterPro" id="IPR002227">
    <property type="entry name" value="Tyrosinase_Cu-bd"/>
</dbReference>
<evidence type="ECO:0000256" key="2">
    <source>
        <dbReference type="ARBA" id="ARBA00006484"/>
    </source>
</evidence>
<dbReference type="PRINTS" id="PR00081">
    <property type="entry name" value="GDHRDH"/>
</dbReference>
<feature type="domain" description="Tyrosinase copper-binding" evidence="6">
    <location>
        <begin position="466"/>
        <end position="477"/>
    </location>
</feature>
<dbReference type="Proteomes" id="UP001221413">
    <property type="component" value="Unassembled WGS sequence"/>
</dbReference>
<dbReference type="Gene3D" id="1.10.1280.10">
    <property type="entry name" value="Di-copper center containing domain from catechol oxidase"/>
    <property type="match status" value="1"/>
</dbReference>